<name>A0A078JFQ5_BRANA</name>
<evidence type="ECO:0000256" key="1">
    <source>
        <dbReference type="ARBA" id="ARBA00004370"/>
    </source>
</evidence>
<dbReference type="Gramene" id="CDY65275">
    <property type="protein sequence ID" value="CDY65275"/>
    <property type="gene ID" value="GSBRNA2T00045512001"/>
</dbReference>
<reference evidence="5 6" key="1">
    <citation type="journal article" date="2014" name="Science">
        <title>Plant genetics. Early allopolyploid evolution in the post-Neolithic Brassica napus oilseed genome.</title>
        <authorList>
            <person name="Chalhoub B."/>
            <person name="Denoeud F."/>
            <person name="Liu S."/>
            <person name="Parkin I.A."/>
            <person name="Tang H."/>
            <person name="Wang X."/>
            <person name="Chiquet J."/>
            <person name="Belcram H."/>
            <person name="Tong C."/>
            <person name="Samans B."/>
            <person name="Correa M."/>
            <person name="Da Silva C."/>
            <person name="Just J."/>
            <person name="Falentin C."/>
            <person name="Koh C.S."/>
            <person name="Le Clainche I."/>
            <person name="Bernard M."/>
            <person name="Bento P."/>
            <person name="Noel B."/>
            <person name="Labadie K."/>
            <person name="Alberti A."/>
            <person name="Charles M."/>
            <person name="Arnaud D."/>
            <person name="Guo H."/>
            <person name="Daviaud C."/>
            <person name="Alamery S."/>
            <person name="Jabbari K."/>
            <person name="Zhao M."/>
            <person name="Edger P.P."/>
            <person name="Chelaifa H."/>
            <person name="Tack D."/>
            <person name="Lassalle G."/>
            <person name="Mestiri I."/>
            <person name="Schnel N."/>
            <person name="Le Paslier M.C."/>
            <person name="Fan G."/>
            <person name="Renault V."/>
            <person name="Bayer P.E."/>
            <person name="Golicz A.A."/>
            <person name="Manoli S."/>
            <person name="Lee T.H."/>
            <person name="Thi V.H."/>
            <person name="Chalabi S."/>
            <person name="Hu Q."/>
            <person name="Fan C."/>
            <person name="Tollenaere R."/>
            <person name="Lu Y."/>
            <person name="Battail C."/>
            <person name="Shen J."/>
            <person name="Sidebottom C.H."/>
            <person name="Wang X."/>
            <person name="Canaguier A."/>
            <person name="Chauveau A."/>
            <person name="Berard A."/>
            <person name="Deniot G."/>
            <person name="Guan M."/>
            <person name="Liu Z."/>
            <person name="Sun F."/>
            <person name="Lim Y.P."/>
            <person name="Lyons E."/>
            <person name="Town C.D."/>
            <person name="Bancroft I."/>
            <person name="Wang X."/>
            <person name="Meng J."/>
            <person name="Ma J."/>
            <person name="Pires J.C."/>
            <person name="King G.J."/>
            <person name="Brunel D."/>
            <person name="Delourme R."/>
            <person name="Renard M."/>
            <person name="Aury J.M."/>
            <person name="Adams K.L."/>
            <person name="Batley J."/>
            <person name="Snowdon R.J."/>
            <person name="Tost J."/>
            <person name="Edwards D."/>
            <person name="Zhou Y."/>
            <person name="Hua W."/>
            <person name="Sharpe A.G."/>
            <person name="Paterson A.H."/>
            <person name="Guan C."/>
            <person name="Wincker P."/>
        </authorList>
    </citation>
    <scope>NUCLEOTIDE SEQUENCE [LARGE SCALE GENOMIC DNA]</scope>
    <source>
        <strain evidence="6">cv. Darmor-bzh</strain>
    </source>
</reference>
<dbReference type="EMBL" id="LK034714">
    <property type="protein sequence ID" value="CDY65275.1"/>
    <property type="molecule type" value="Genomic_DNA"/>
</dbReference>
<dbReference type="PaxDb" id="3708-A0A078JFQ5"/>
<evidence type="ECO:0000259" key="4">
    <source>
        <dbReference type="Pfam" id="PF12734"/>
    </source>
</evidence>
<evidence type="ECO:0000313" key="6">
    <source>
        <dbReference type="Proteomes" id="UP000028999"/>
    </source>
</evidence>
<evidence type="ECO:0000313" key="5">
    <source>
        <dbReference type="EMBL" id="CDY65275.1"/>
    </source>
</evidence>
<accession>A0A078JFQ5</accession>
<dbReference type="AlphaFoldDB" id="A0A078JFQ5"/>
<protein>
    <submittedName>
        <fullName evidence="5">BnaCnng46400D protein</fullName>
    </submittedName>
</protein>
<keyword evidence="3" id="KW-0472">Membrane</keyword>
<comment type="subcellular location">
    <subcellularLocation>
        <location evidence="1">Membrane</location>
    </subcellularLocation>
</comment>
<dbReference type="GO" id="GO:0005886">
    <property type="term" value="C:plasma membrane"/>
    <property type="evidence" value="ECO:0000318"/>
    <property type="project" value="GO_Central"/>
</dbReference>
<evidence type="ECO:0000256" key="2">
    <source>
        <dbReference type="ARBA" id="ARBA00009444"/>
    </source>
</evidence>
<organism evidence="5 6">
    <name type="scientific">Brassica napus</name>
    <name type="common">Rape</name>
    <dbReference type="NCBI Taxonomy" id="3708"/>
    <lineage>
        <taxon>Eukaryota</taxon>
        <taxon>Viridiplantae</taxon>
        <taxon>Streptophyta</taxon>
        <taxon>Embryophyta</taxon>
        <taxon>Tracheophyta</taxon>
        <taxon>Spermatophyta</taxon>
        <taxon>Magnoliopsida</taxon>
        <taxon>eudicotyledons</taxon>
        <taxon>Gunneridae</taxon>
        <taxon>Pentapetalae</taxon>
        <taxon>rosids</taxon>
        <taxon>malvids</taxon>
        <taxon>Brassicales</taxon>
        <taxon>Brassicaceae</taxon>
        <taxon>Brassiceae</taxon>
        <taxon>Brassica</taxon>
    </lineage>
</organism>
<evidence type="ECO:0000256" key="3">
    <source>
        <dbReference type="ARBA" id="ARBA00023136"/>
    </source>
</evidence>
<sequence length="50" mass="5811">MVNSKTPWLFEFKLVFLFLSKGEVDGFLNRCWVTICCCCVLDACCLKLWS</sequence>
<comment type="similarity">
    <text evidence="2">Belongs to the CYSTM1 family.</text>
</comment>
<feature type="domain" description="Cysteine-rich transmembrane" evidence="4">
    <location>
        <begin position="24"/>
        <end position="45"/>
    </location>
</feature>
<dbReference type="InterPro" id="IPR028144">
    <property type="entry name" value="CYSTM_dom"/>
</dbReference>
<keyword evidence="6" id="KW-1185">Reference proteome</keyword>
<dbReference type="Proteomes" id="UP000028999">
    <property type="component" value="Unassembled WGS sequence"/>
</dbReference>
<proteinExistence type="inferred from homology"/>
<gene>
    <name evidence="5" type="primary">BnaCnng46400D</name>
    <name evidence="5" type="ORF">GSBRNA2T00045512001</name>
</gene>
<dbReference type="Pfam" id="PF12734">
    <property type="entry name" value="CYSTM"/>
    <property type="match status" value="1"/>
</dbReference>